<feature type="domain" description="Gag1-like clamp" evidence="2">
    <location>
        <begin position="67"/>
        <end position="176"/>
    </location>
</feature>
<evidence type="ECO:0000313" key="3">
    <source>
        <dbReference type="EMBL" id="KAL3839822.1"/>
    </source>
</evidence>
<name>A0ABD3TRR7_9LAMI</name>
<keyword evidence="1" id="KW-0732">Signal</keyword>
<comment type="caution">
    <text evidence="3">The sequence shown here is derived from an EMBL/GenBank/DDBJ whole genome shotgun (WGS) entry which is preliminary data.</text>
</comment>
<evidence type="ECO:0000259" key="2">
    <source>
        <dbReference type="Pfam" id="PF13259"/>
    </source>
</evidence>
<dbReference type="Proteomes" id="UP001634393">
    <property type="component" value="Unassembled WGS sequence"/>
</dbReference>
<protein>
    <recommendedName>
        <fullName evidence="2">Gag1-like clamp domain-containing protein</fullName>
    </recommendedName>
</protein>
<proteinExistence type="predicted"/>
<accession>A0ABD3TRR7</accession>
<dbReference type="Pfam" id="PF13259">
    <property type="entry name" value="clamp_Gag1-like"/>
    <property type="match status" value="1"/>
</dbReference>
<gene>
    <name evidence="3" type="ORF">ACJIZ3_024413</name>
</gene>
<organism evidence="3 4">
    <name type="scientific">Penstemon smallii</name>
    <dbReference type="NCBI Taxonomy" id="265156"/>
    <lineage>
        <taxon>Eukaryota</taxon>
        <taxon>Viridiplantae</taxon>
        <taxon>Streptophyta</taxon>
        <taxon>Embryophyta</taxon>
        <taxon>Tracheophyta</taxon>
        <taxon>Spermatophyta</taxon>
        <taxon>Magnoliopsida</taxon>
        <taxon>eudicotyledons</taxon>
        <taxon>Gunneridae</taxon>
        <taxon>Pentapetalae</taxon>
        <taxon>asterids</taxon>
        <taxon>lamiids</taxon>
        <taxon>Lamiales</taxon>
        <taxon>Plantaginaceae</taxon>
        <taxon>Cheloneae</taxon>
        <taxon>Penstemon</taxon>
    </lineage>
</organism>
<feature type="chain" id="PRO_5044873632" description="Gag1-like clamp domain-containing protein" evidence="1">
    <location>
        <begin position="28"/>
        <end position="177"/>
    </location>
</feature>
<reference evidence="3 4" key="1">
    <citation type="submission" date="2024-12" db="EMBL/GenBank/DDBJ databases">
        <title>The unique morphological basis and parallel evolutionary history of personate flowers in Penstemon.</title>
        <authorList>
            <person name="Depatie T.H."/>
            <person name="Wessinger C.A."/>
        </authorList>
    </citation>
    <scope>NUCLEOTIDE SEQUENCE [LARGE SCALE GENOMIC DNA]</scope>
    <source>
        <strain evidence="3">WTNN_2</strain>
        <tissue evidence="3">Leaf</tissue>
    </source>
</reference>
<evidence type="ECO:0000256" key="1">
    <source>
        <dbReference type="SAM" id="SignalP"/>
    </source>
</evidence>
<dbReference type="AlphaFoldDB" id="A0ABD3TRR7"/>
<keyword evidence="4" id="KW-1185">Reference proteome</keyword>
<dbReference type="InterPro" id="IPR025124">
    <property type="entry name" value="Gag1-like_clamp"/>
</dbReference>
<evidence type="ECO:0000313" key="4">
    <source>
        <dbReference type="Proteomes" id="UP001634393"/>
    </source>
</evidence>
<dbReference type="EMBL" id="JBJXBP010000003">
    <property type="protein sequence ID" value="KAL3839822.1"/>
    <property type="molecule type" value="Genomic_DNA"/>
</dbReference>
<dbReference type="PANTHER" id="PTHR33373">
    <property type="entry name" value="OS07G0479600 PROTEIN"/>
    <property type="match status" value="1"/>
</dbReference>
<feature type="signal peptide" evidence="1">
    <location>
        <begin position="1"/>
        <end position="27"/>
    </location>
</feature>
<dbReference type="PANTHER" id="PTHR33373:SF13">
    <property type="entry name" value="DUF4050 DOMAIN-CONTAINING PROTEIN"/>
    <property type="match status" value="1"/>
</dbReference>
<sequence length="177" mass="19721">MFRCMMLSSSFSSWITHFISYMGSCFGCCTKSQPITHVDEPSKGLRIEGQVIKKQPSIVSDDFWSTSTCDMENSTAQSQRSLSSISVSNHSSISGPGSTSSQSDFVNHGLLLWNQTRLQWIGNSKSQSRGKVHEPVLSSYSSYESLLGTSKRFPQPVPLPEMIEFLVDIWDQEGMYG</sequence>